<evidence type="ECO:0000256" key="4">
    <source>
        <dbReference type="ARBA" id="ARBA00022741"/>
    </source>
</evidence>
<dbReference type="InterPro" id="IPR002736">
    <property type="entry name" value="CitG"/>
</dbReference>
<dbReference type="Pfam" id="PF03802">
    <property type="entry name" value="CitX"/>
    <property type="match status" value="1"/>
</dbReference>
<keyword evidence="2 7" id="KW-0808">Transferase</keyword>
<keyword evidence="5 7" id="KW-0067">ATP-binding</keyword>
<dbReference type="EC" id="2.4.2.52" evidence="7"/>
<keyword evidence="3" id="KW-0548">Nucleotidyltransferase</keyword>
<dbReference type="GO" id="GO:0050519">
    <property type="term" value="F:holo-citrate lyase synthase activity"/>
    <property type="evidence" value="ECO:0007669"/>
    <property type="project" value="UniProtKB-EC"/>
</dbReference>
<dbReference type="EMBL" id="JAIULA010000006">
    <property type="protein sequence ID" value="MCP0886594.1"/>
    <property type="molecule type" value="Genomic_DNA"/>
</dbReference>
<keyword evidence="4 7" id="KW-0547">Nucleotide-binding</keyword>
<name>A0A9X2FIP3_9LACO</name>
<dbReference type="GO" id="GO:0051191">
    <property type="term" value="P:prosthetic group biosynthetic process"/>
    <property type="evidence" value="ECO:0007669"/>
    <property type="project" value="InterPro"/>
</dbReference>
<evidence type="ECO:0000313" key="8">
    <source>
        <dbReference type="EMBL" id="MCP0886594.1"/>
    </source>
</evidence>
<dbReference type="Proteomes" id="UP001139006">
    <property type="component" value="Unassembled WGS sequence"/>
</dbReference>
<dbReference type="NCBIfam" id="NF002315">
    <property type="entry name" value="PRK01237.1"/>
    <property type="match status" value="1"/>
</dbReference>
<evidence type="ECO:0000313" key="9">
    <source>
        <dbReference type="Proteomes" id="UP001139006"/>
    </source>
</evidence>
<dbReference type="GO" id="GO:0016757">
    <property type="term" value="F:glycosyltransferase activity"/>
    <property type="evidence" value="ECO:0007669"/>
    <property type="project" value="UniProtKB-KW"/>
</dbReference>
<proteinExistence type="inferred from homology"/>
<dbReference type="AlphaFoldDB" id="A0A9X2FIP3"/>
<evidence type="ECO:0000256" key="3">
    <source>
        <dbReference type="ARBA" id="ARBA00022695"/>
    </source>
</evidence>
<evidence type="ECO:0000256" key="7">
    <source>
        <dbReference type="HAMAP-Rule" id="MF_00397"/>
    </source>
</evidence>
<keyword evidence="8" id="KW-0328">Glycosyltransferase</keyword>
<evidence type="ECO:0000256" key="6">
    <source>
        <dbReference type="ARBA" id="ARBA00048574"/>
    </source>
</evidence>
<dbReference type="HAMAP" id="MF_00397">
    <property type="entry name" value="CitG"/>
    <property type="match status" value="1"/>
</dbReference>
<dbReference type="InterPro" id="IPR017551">
    <property type="entry name" value="TriPribosyl-deP-CoA_syn_CitG"/>
</dbReference>
<dbReference type="Gene3D" id="1.10.4200.10">
    <property type="entry name" value="Triphosphoribosyl-dephospho-CoA protein"/>
    <property type="match status" value="1"/>
</dbReference>
<evidence type="ECO:0000256" key="2">
    <source>
        <dbReference type="ARBA" id="ARBA00022679"/>
    </source>
</evidence>
<dbReference type="RefSeq" id="WP_253359826.1">
    <property type="nucleotide sequence ID" value="NZ_JAIULA010000006.1"/>
</dbReference>
<comment type="catalytic activity">
    <reaction evidence="1 7">
        <text>3'-dephospho-CoA + ATP = 2'-(5''-triphospho-alpha-D-ribosyl)-3'-dephospho-CoA + adenine</text>
        <dbReference type="Rhea" id="RHEA:15117"/>
        <dbReference type="ChEBI" id="CHEBI:16708"/>
        <dbReference type="ChEBI" id="CHEBI:30616"/>
        <dbReference type="ChEBI" id="CHEBI:57328"/>
        <dbReference type="ChEBI" id="CHEBI:61378"/>
        <dbReference type="EC" id="2.4.2.52"/>
    </reaction>
</comment>
<comment type="caution">
    <text evidence="8">The sequence shown here is derived from an EMBL/GenBank/DDBJ whole genome shotgun (WGS) entry which is preliminary data.</text>
</comment>
<dbReference type="InterPro" id="IPR005551">
    <property type="entry name" value="CitX"/>
</dbReference>
<dbReference type="Pfam" id="PF01874">
    <property type="entry name" value="CitG"/>
    <property type="match status" value="1"/>
</dbReference>
<keyword evidence="9" id="KW-1185">Reference proteome</keyword>
<dbReference type="NCBIfam" id="TIGR03124">
    <property type="entry name" value="citrate_citX"/>
    <property type="match status" value="1"/>
</dbReference>
<reference evidence="8 9" key="1">
    <citation type="journal article" date="2023" name="Int. J. Syst. Evol. Microbiol.">
        <title>Ligilactobacillus ubinensis sp. nov., a novel species isolated from the wild ferment of a durian fruit (Durio zibethinus).</title>
        <authorList>
            <person name="Heng Y.C."/>
            <person name="Menon N."/>
            <person name="Chen B."/>
            <person name="Loo B.Z.L."/>
            <person name="Wong G.W.J."/>
            <person name="Lim A.C.H."/>
            <person name="Silvaraju S."/>
            <person name="Kittelmann S."/>
        </authorList>
    </citation>
    <scope>NUCLEOTIDE SEQUENCE [LARGE SCALE GENOMIC DNA]</scope>
    <source>
        <strain evidence="8 9">WILCCON 0076</strain>
    </source>
</reference>
<evidence type="ECO:0000256" key="1">
    <source>
        <dbReference type="ARBA" id="ARBA00001210"/>
    </source>
</evidence>
<accession>A0A9X2FIP3</accession>
<comment type="similarity">
    <text evidence="7">Belongs to the CitG/MdcB family.</text>
</comment>
<gene>
    <name evidence="7 8" type="primary">citG</name>
    <name evidence="8" type="ORF">LB941_04485</name>
</gene>
<organism evidence="8 9">
    <name type="scientific">Ligilactobacillus ubinensis</name>
    <dbReference type="NCBI Taxonomy" id="2876789"/>
    <lineage>
        <taxon>Bacteria</taxon>
        <taxon>Bacillati</taxon>
        <taxon>Bacillota</taxon>
        <taxon>Bacilli</taxon>
        <taxon>Lactobacillales</taxon>
        <taxon>Lactobacillaceae</taxon>
        <taxon>Ligilactobacillus</taxon>
    </lineage>
</organism>
<dbReference type="PANTHER" id="PTHR30201:SF2">
    <property type="entry name" value="2-(5''-TRIPHOSPHORIBOSYL)-3'-DEPHOSPHOCOENZYME-A SYNTHASE"/>
    <property type="match status" value="1"/>
</dbReference>
<evidence type="ECO:0000256" key="5">
    <source>
        <dbReference type="ARBA" id="ARBA00022840"/>
    </source>
</evidence>
<dbReference type="GO" id="GO:0005524">
    <property type="term" value="F:ATP binding"/>
    <property type="evidence" value="ECO:0007669"/>
    <property type="project" value="UniProtKB-KW"/>
</dbReference>
<dbReference type="PANTHER" id="PTHR30201">
    <property type="entry name" value="TRIPHOSPHORIBOSYL-DEPHOSPHO-COA SYNTHASE"/>
    <property type="match status" value="1"/>
</dbReference>
<sequence>MEIFSNGRVVSLDEVLQNKEWRQNYQETIETKYPNKVVLGIKLNIPGPIKTNASLKKVFELGWNKIINSLKDKKLEIFFFNLFLDKITGPEGVVVVSGDIIPVKKEMITFESNFLLGRLFDIDVMSKTDKNYQLSRTQLGFEARKCLICEQDAKICAKTQKHTLAEIYREIEKLIEKYMKQDIKNVKIKTVDAALAALLYEVTVNPKPGLVDPISNGSHLDMDVFTFIDSSQALRPYFSAAYDLAVNFKEKDLTQLFNELRKLGMIAEKDMYAATNGINTHKGAIFSLGIFLTAVAYLKKQQNYSIMALQQTIKKMLSELLEDDFKSINMKNNGELTAGEQQFLKYKTRGIRGEAVDGYPVVFNYGLSYLKASTGSLNQRLLDTFMYIAEHTSDSNLIKRAHSVAILTEMKNFTAHYFKLGGSKTKEGIEYLYKLDKLFIERNLSLGGSADLLILTIFVAKIEGVI</sequence>
<dbReference type="NCBIfam" id="TIGR03125">
    <property type="entry name" value="citrate_citG"/>
    <property type="match status" value="1"/>
</dbReference>
<protein>
    <recommendedName>
        <fullName evidence="7">Probable 2-(5''-triphosphoribosyl)-3'-dephosphocoenzyme-A synthase</fullName>
        <shortName evidence="7">2-(5''-triphosphoribosyl)-3'-dephospho-CoA synthase</shortName>
        <ecNumber evidence="7">2.4.2.52</ecNumber>
    </recommendedName>
</protein>
<comment type="catalytic activity">
    <reaction evidence="6">
        <text>apo-[citrate lyase ACP] + 2'-(5''-triphospho-alpha-D-ribosyl)-3'-dephospho-CoA = holo-[citrate lyase ACP] + diphosphate</text>
        <dbReference type="Rhea" id="RHEA:16333"/>
        <dbReference type="Rhea" id="RHEA-COMP:10157"/>
        <dbReference type="Rhea" id="RHEA-COMP:10158"/>
        <dbReference type="ChEBI" id="CHEBI:29999"/>
        <dbReference type="ChEBI" id="CHEBI:33019"/>
        <dbReference type="ChEBI" id="CHEBI:61378"/>
        <dbReference type="ChEBI" id="CHEBI:82683"/>
        <dbReference type="EC" id="2.7.7.61"/>
    </reaction>
</comment>
<dbReference type="GO" id="GO:0046917">
    <property type="term" value="F:triphosphoribosyl-dephospho-CoA synthase activity"/>
    <property type="evidence" value="ECO:0007669"/>
    <property type="project" value="UniProtKB-UniRule"/>
</dbReference>